<accession>A0ABX2TL51</accession>
<proteinExistence type="predicted"/>
<comment type="caution">
    <text evidence="2">The sequence shown here is derived from an EMBL/GenBank/DDBJ whole genome shotgun (WGS) entry which is preliminary data.</text>
</comment>
<dbReference type="Pfam" id="PF00551">
    <property type="entry name" value="Formyl_trans_N"/>
    <property type="match status" value="1"/>
</dbReference>
<feature type="domain" description="Formyl transferase N-terminal" evidence="1">
    <location>
        <begin position="44"/>
        <end position="144"/>
    </location>
</feature>
<evidence type="ECO:0000313" key="2">
    <source>
        <dbReference type="EMBL" id="NYZ24976.1"/>
    </source>
</evidence>
<reference evidence="2 3" key="1">
    <citation type="submission" date="2020-05" db="EMBL/GenBank/DDBJ databases">
        <title>Azospirillum oleiclasticum sp. nov, a nitrogen-fixing and heavy crude oil-emulsifying bacterium isolated from the crude oil of Yumen Oilfield.</title>
        <authorList>
            <person name="Wu D."/>
            <person name="Cai M."/>
            <person name="Zhang X."/>
        </authorList>
    </citation>
    <scope>NUCLEOTIDE SEQUENCE [LARGE SCALE GENOMIC DNA]</scope>
    <source>
        <strain evidence="2 3">ROY-1-1-2</strain>
    </source>
</reference>
<dbReference type="InterPro" id="IPR036477">
    <property type="entry name" value="Formyl_transf_N_sf"/>
</dbReference>
<evidence type="ECO:0000313" key="3">
    <source>
        <dbReference type="Proteomes" id="UP000584642"/>
    </source>
</evidence>
<protein>
    <recommendedName>
        <fullName evidence="1">Formyl transferase N-terminal domain-containing protein</fullName>
    </recommendedName>
</protein>
<evidence type="ECO:0000259" key="1">
    <source>
        <dbReference type="Pfam" id="PF00551"/>
    </source>
</evidence>
<dbReference type="InterPro" id="IPR002376">
    <property type="entry name" value="Formyl_transf_N"/>
</dbReference>
<dbReference type="SUPFAM" id="SSF53328">
    <property type="entry name" value="Formyltransferase"/>
    <property type="match status" value="1"/>
</dbReference>
<dbReference type="Proteomes" id="UP000584642">
    <property type="component" value="Unassembled WGS sequence"/>
</dbReference>
<dbReference type="EMBL" id="JABFDB010000049">
    <property type="protein sequence ID" value="NYZ24976.1"/>
    <property type="molecule type" value="Genomic_DNA"/>
</dbReference>
<gene>
    <name evidence="2" type="ORF">HND93_35180</name>
</gene>
<dbReference type="Gene3D" id="3.40.50.12230">
    <property type="match status" value="1"/>
</dbReference>
<sequence length="218" mass="23039">MPFPVVLLCGPAEVRWLSEVLAHQNPDLTVAAVPDAAALAAHAATAAPGTRLIAFCTGSVVPVAVLERLGAPAYNVHPASPAYPGRHPVPFALYDGAERFGATAHVMVERVDSGPIVGAVEFAVPAGADHGWLAERTYRAAVRLFLALAPALARPEPLNPVALSWGPRRCSQRALEALCALPPDIDAAELERRARAIRAAPDARLHLTLHGRRFEMAG</sequence>
<name>A0ABX2TL51_9PROT</name>
<dbReference type="RefSeq" id="WP_180286750.1">
    <property type="nucleotide sequence ID" value="NZ_JABFDB010000049.1"/>
</dbReference>
<keyword evidence="3" id="KW-1185">Reference proteome</keyword>
<organism evidence="2 3">
    <name type="scientific">Azospirillum oleiclasticum</name>
    <dbReference type="NCBI Taxonomy" id="2735135"/>
    <lineage>
        <taxon>Bacteria</taxon>
        <taxon>Pseudomonadati</taxon>
        <taxon>Pseudomonadota</taxon>
        <taxon>Alphaproteobacteria</taxon>
        <taxon>Rhodospirillales</taxon>
        <taxon>Azospirillaceae</taxon>
        <taxon>Azospirillum</taxon>
    </lineage>
</organism>